<dbReference type="EMBL" id="LAZR01027914">
    <property type="protein sequence ID" value="KKL64211.1"/>
    <property type="molecule type" value="Genomic_DNA"/>
</dbReference>
<dbReference type="CDD" id="cd00085">
    <property type="entry name" value="HNHc"/>
    <property type="match status" value="1"/>
</dbReference>
<dbReference type="Pfam" id="PF01844">
    <property type="entry name" value="HNH"/>
    <property type="match status" value="1"/>
</dbReference>
<name>A0A0F9ED94_9ZZZZ</name>
<comment type="caution">
    <text evidence="2">The sequence shown here is derived from an EMBL/GenBank/DDBJ whole genome shotgun (WGS) entry which is preliminary data.</text>
</comment>
<protein>
    <recommendedName>
        <fullName evidence="1">HNH domain-containing protein</fullName>
    </recommendedName>
</protein>
<dbReference type="GO" id="GO:0003676">
    <property type="term" value="F:nucleic acid binding"/>
    <property type="evidence" value="ECO:0007669"/>
    <property type="project" value="InterPro"/>
</dbReference>
<dbReference type="GO" id="GO:0004519">
    <property type="term" value="F:endonuclease activity"/>
    <property type="evidence" value="ECO:0007669"/>
    <property type="project" value="InterPro"/>
</dbReference>
<evidence type="ECO:0000313" key="2">
    <source>
        <dbReference type="EMBL" id="KKL64211.1"/>
    </source>
</evidence>
<dbReference type="InterPro" id="IPR002711">
    <property type="entry name" value="HNH"/>
</dbReference>
<evidence type="ECO:0000259" key="1">
    <source>
        <dbReference type="Pfam" id="PF01844"/>
    </source>
</evidence>
<reference evidence="2" key="1">
    <citation type="journal article" date="2015" name="Nature">
        <title>Complex archaea that bridge the gap between prokaryotes and eukaryotes.</title>
        <authorList>
            <person name="Spang A."/>
            <person name="Saw J.H."/>
            <person name="Jorgensen S.L."/>
            <person name="Zaremba-Niedzwiedzka K."/>
            <person name="Martijn J."/>
            <person name="Lind A.E."/>
            <person name="van Eijk R."/>
            <person name="Schleper C."/>
            <person name="Guy L."/>
            <person name="Ettema T.J."/>
        </authorList>
    </citation>
    <scope>NUCLEOTIDE SEQUENCE</scope>
</reference>
<accession>A0A0F9ED94</accession>
<feature type="domain" description="HNH" evidence="1">
    <location>
        <begin position="40"/>
        <end position="78"/>
    </location>
</feature>
<dbReference type="AlphaFoldDB" id="A0A0F9ED94"/>
<proteinExistence type="predicted"/>
<dbReference type="GO" id="GO:0008270">
    <property type="term" value="F:zinc ion binding"/>
    <property type="evidence" value="ECO:0007669"/>
    <property type="project" value="InterPro"/>
</dbReference>
<sequence length="88" mass="10114">MPLTGEKKKQYTTMYMREWRKPGYERGLLSNKLNVSLDCCSNCGWEGSCDVHHLNAKDNTPSNLMVLCPNCHRDIHTRGLRECDNAVK</sequence>
<dbReference type="InterPro" id="IPR003615">
    <property type="entry name" value="HNH_nuc"/>
</dbReference>
<organism evidence="2">
    <name type="scientific">marine sediment metagenome</name>
    <dbReference type="NCBI Taxonomy" id="412755"/>
    <lineage>
        <taxon>unclassified sequences</taxon>
        <taxon>metagenomes</taxon>
        <taxon>ecological metagenomes</taxon>
    </lineage>
</organism>
<gene>
    <name evidence="2" type="ORF">LCGC14_2167330</name>
</gene>